<proteinExistence type="predicted"/>
<comment type="caution">
    <text evidence="2">The sequence shown here is derived from an EMBL/GenBank/DDBJ whole genome shotgun (WGS) entry which is preliminary data.</text>
</comment>
<evidence type="ECO:0008006" key="4">
    <source>
        <dbReference type="Google" id="ProtNLM"/>
    </source>
</evidence>
<accession>A0ABW0F076</accession>
<protein>
    <recommendedName>
        <fullName evidence="4">Ig-like domain-containing protein</fullName>
    </recommendedName>
</protein>
<keyword evidence="3" id="KW-1185">Reference proteome</keyword>
<dbReference type="Proteomes" id="UP001596157">
    <property type="component" value="Unassembled WGS sequence"/>
</dbReference>
<sequence>MPVLIEEVVVRAFRWAWLLALMSAVAVVSPASATQQTRYDWVAGSPYENCSIHGAAVVHRVPFQVTTAYQVVARTDLVSGCTGRESAPQVGLYLKCIGTDASGTEVWNKTTWENTYYGRTYGEIYRTGSVVVEWPAPASVAAVRCTGRHIAATVAVKDISIFTRQDHLQT</sequence>
<evidence type="ECO:0000256" key="1">
    <source>
        <dbReference type="SAM" id="SignalP"/>
    </source>
</evidence>
<reference evidence="3" key="1">
    <citation type="journal article" date="2019" name="Int. J. Syst. Evol. Microbiol.">
        <title>The Global Catalogue of Microorganisms (GCM) 10K type strain sequencing project: providing services to taxonomists for standard genome sequencing and annotation.</title>
        <authorList>
            <consortium name="The Broad Institute Genomics Platform"/>
            <consortium name="The Broad Institute Genome Sequencing Center for Infectious Disease"/>
            <person name="Wu L."/>
            <person name="Ma J."/>
        </authorList>
    </citation>
    <scope>NUCLEOTIDE SEQUENCE [LARGE SCALE GENOMIC DNA]</scope>
    <source>
        <strain evidence="3">CCUG 59778</strain>
    </source>
</reference>
<feature type="signal peptide" evidence="1">
    <location>
        <begin position="1"/>
        <end position="33"/>
    </location>
</feature>
<organism evidence="2 3">
    <name type="scientific">Actinokineospora guangxiensis</name>
    <dbReference type="NCBI Taxonomy" id="1490288"/>
    <lineage>
        <taxon>Bacteria</taxon>
        <taxon>Bacillati</taxon>
        <taxon>Actinomycetota</taxon>
        <taxon>Actinomycetes</taxon>
        <taxon>Pseudonocardiales</taxon>
        <taxon>Pseudonocardiaceae</taxon>
        <taxon>Actinokineospora</taxon>
    </lineage>
</organism>
<keyword evidence="1" id="KW-0732">Signal</keyword>
<feature type="chain" id="PRO_5046713780" description="Ig-like domain-containing protein" evidence="1">
    <location>
        <begin position="34"/>
        <end position="170"/>
    </location>
</feature>
<dbReference type="RefSeq" id="WP_378251146.1">
    <property type="nucleotide sequence ID" value="NZ_JBHSKF010000023.1"/>
</dbReference>
<name>A0ABW0F076_9PSEU</name>
<evidence type="ECO:0000313" key="2">
    <source>
        <dbReference type="EMBL" id="MFC5291230.1"/>
    </source>
</evidence>
<dbReference type="EMBL" id="JBHSKF010000023">
    <property type="protein sequence ID" value="MFC5291230.1"/>
    <property type="molecule type" value="Genomic_DNA"/>
</dbReference>
<evidence type="ECO:0000313" key="3">
    <source>
        <dbReference type="Proteomes" id="UP001596157"/>
    </source>
</evidence>
<gene>
    <name evidence="2" type="ORF">ACFPM7_29630</name>
</gene>